<dbReference type="AlphaFoldDB" id="A0A1D2MD40"/>
<protein>
    <submittedName>
        <fullName evidence="2">Uncharacterized protein</fullName>
    </submittedName>
</protein>
<feature type="region of interest" description="Disordered" evidence="1">
    <location>
        <begin position="1"/>
        <end position="23"/>
    </location>
</feature>
<evidence type="ECO:0000313" key="2">
    <source>
        <dbReference type="EMBL" id="ODM90926.1"/>
    </source>
</evidence>
<sequence length="510" mass="58139">MDHQPPNVDECASSSVHPGGIEKGVTEGMELGDRMEEEVAEGMEQRAREEVEEIIPESDYFTPKAADVWPYIFDNLTDSKDVVSVMNALPGLHKLMKERRASTSVSALLSLALPVVITMQQNEELLTPGDILKCRLTNKQVQSSVDKAITRLQPNWIPEHTYTLHDLEQTQAFLNRIEGFPGNPFLSRYCETVLEDGTPEFPQVMEILQRYGHELLIIRFDEVTTSCPRRRMQIFKQVFSYLPNIEVLVLGIPEFNVANEAVWHNYRTSSRSLPPLPSLSTLVISYWNDNENVGVPRIVAFLRPVLFAYREQLRVFTADAFLFQNDPFNAALQFINLRDLTVSFTIGLSSEELSDIYWNLANLGCPQLESLALEGGQMRLTSGIFLALDNFRKTLRKLSMGSLEGDVQLFQVDPLWIREFPRLKQLSLCTLDIGTELMHLFRVQFTNLEEISFKPPKRNTRISAVPPVPTDNVARGFFTLFPNLHQLIWTQTEGGEEIAFKRMTNRIIVD</sequence>
<organism evidence="2 3">
    <name type="scientific">Orchesella cincta</name>
    <name type="common">Springtail</name>
    <name type="synonym">Podura cincta</name>
    <dbReference type="NCBI Taxonomy" id="48709"/>
    <lineage>
        <taxon>Eukaryota</taxon>
        <taxon>Metazoa</taxon>
        <taxon>Ecdysozoa</taxon>
        <taxon>Arthropoda</taxon>
        <taxon>Hexapoda</taxon>
        <taxon>Collembola</taxon>
        <taxon>Entomobryomorpha</taxon>
        <taxon>Entomobryoidea</taxon>
        <taxon>Orchesellidae</taxon>
        <taxon>Orchesellinae</taxon>
        <taxon>Orchesella</taxon>
    </lineage>
</organism>
<keyword evidence="3" id="KW-1185">Reference proteome</keyword>
<accession>A0A1D2MD40</accession>
<evidence type="ECO:0000313" key="3">
    <source>
        <dbReference type="Proteomes" id="UP000094527"/>
    </source>
</evidence>
<proteinExistence type="predicted"/>
<dbReference type="InterPro" id="IPR032675">
    <property type="entry name" value="LRR_dom_sf"/>
</dbReference>
<evidence type="ECO:0000256" key="1">
    <source>
        <dbReference type="SAM" id="MobiDB-lite"/>
    </source>
</evidence>
<dbReference type="Gene3D" id="3.80.10.10">
    <property type="entry name" value="Ribonuclease Inhibitor"/>
    <property type="match status" value="1"/>
</dbReference>
<dbReference type="Proteomes" id="UP000094527">
    <property type="component" value="Unassembled WGS sequence"/>
</dbReference>
<name>A0A1D2MD40_ORCCI</name>
<reference evidence="2 3" key="1">
    <citation type="journal article" date="2016" name="Genome Biol. Evol.">
        <title>Gene Family Evolution Reflects Adaptation to Soil Environmental Stressors in the Genome of the Collembolan Orchesella cincta.</title>
        <authorList>
            <person name="Faddeeva-Vakhrusheva A."/>
            <person name="Derks M.F."/>
            <person name="Anvar S.Y."/>
            <person name="Agamennone V."/>
            <person name="Suring W."/>
            <person name="Smit S."/>
            <person name="van Straalen N.M."/>
            <person name="Roelofs D."/>
        </authorList>
    </citation>
    <scope>NUCLEOTIDE SEQUENCE [LARGE SCALE GENOMIC DNA]</scope>
    <source>
        <tissue evidence="2">Mixed pool</tissue>
    </source>
</reference>
<dbReference type="SUPFAM" id="SSF52047">
    <property type="entry name" value="RNI-like"/>
    <property type="match status" value="1"/>
</dbReference>
<gene>
    <name evidence="2" type="ORF">Ocin01_15757</name>
</gene>
<comment type="caution">
    <text evidence="2">The sequence shown here is derived from an EMBL/GenBank/DDBJ whole genome shotgun (WGS) entry which is preliminary data.</text>
</comment>
<dbReference type="EMBL" id="LJIJ01001741">
    <property type="protein sequence ID" value="ODM90926.1"/>
    <property type="molecule type" value="Genomic_DNA"/>
</dbReference>